<dbReference type="RefSeq" id="WP_129082897.1">
    <property type="nucleotide sequence ID" value="NZ_CP041070.1"/>
</dbReference>
<dbReference type="GO" id="GO:0016987">
    <property type="term" value="F:sigma factor activity"/>
    <property type="evidence" value="ECO:0007669"/>
    <property type="project" value="UniProtKB-KW"/>
</dbReference>
<evidence type="ECO:0000313" key="8">
    <source>
        <dbReference type="Proteomes" id="UP000290191"/>
    </source>
</evidence>
<evidence type="ECO:0000313" key="7">
    <source>
        <dbReference type="EMBL" id="RXJ61455.1"/>
    </source>
</evidence>
<dbReference type="Gene3D" id="1.10.1740.10">
    <property type="match status" value="1"/>
</dbReference>
<protein>
    <submittedName>
        <fullName evidence="7">RNA polymerase subunit sigma</fullName>
    </submittedName>
</protein>
<dbReference type="PANTHER" id="PTHR43133">
    <property type="entry name" value="RNA POLYMERASE ECF-TYPE SIGMA FACTO"/>
    <property type="match status" value="1"/>
</dbReference>
<dbReference type="Pfam" id="PF08281">
    <property type="entry name" value="Sigma70_r4_2"/>
    <property type="match status" value="1"/>
</dbReference>
<evidence type="ECO:0000256" key="1">
    <source>
        <dbReference type="ARBA" id="ARBA00010641"/>
    </source>
</evidence>
<dbReference type="NCBIfam" id="TIGR02937">
    <property type="entry name" value="sigma70-ECF"/>
    <property type="match status" value="1"/>
</dbReference>
<accession>A0A4Q0XWQ9</accession>
<dbReference type="EMBL" id="PDKO01000015">
    <property type="protein sequence ID" value="RXJ61455.1"/>
    <property type="molecule type" value="Genomic_DNA"/>
</dbReference>
<name>A0A4Q0XWQ9_9BACT</name>
<dbReference type="PANTHER" id="PTHR43133:SF63">
    <property type="entry name" value="RNA POLYMERASE SIGMA FACTOR FECI-RELATED"/>
    <property type="match status" value="1"/>
</dbReference>
<dbReference type="SUPFAM" id="SSF88946">
    <property type="entry name" value="Sigma2 domain of RNA polymerase sigma factors"/>
    <property type="match status" value="1"/>
</dbReference>
<sequence length="161" mass="19033">MLHYYKELQNFVQRMVGNREYAAEIVQETYTKALEVDSKIIINNERAFLYKIAKNIVIDDSRKNSKFQKVIFEEEEYTIPKEEQPEEQILNILKENLIKEAIEKLPSRSKQAFVLHFIKGFTRQQIAQKMGISTNAAQKHITRATQKIKEQISLQDWDINE</sequence>
<dbReference type="InterPro" id="IPR013324">
    <property type="entry name" value="RNA_pol_sigma_r3/r4-like"/>
</dbReference>
<feature type="domain" description="RNA polymerase sigma-70 region 2" evidence="5">
    <location>
        <begin position="3"/>
        <end position="66"/>
    </location>
</feature>
<reference evidence="7 8" key="1">
    <citation type="submission" date="2017-10" db="EMBL/GenBank/DDBJ databases">
        <title>Genomics of the genus Arcobacter.</title>
        <authorList>
            <person name="Perez-Cataluna A."/>
            <person name="Figueras M.J."/>
        </authorList>
    </citation>
    <scope>NUCLEOTIDE SEQUENCE [LARGE SCALE GENOMIC DNA]</scope>
    <source>
        <strain evidence="7 8">DSM 24636</strain>
    </source>
</reference>
<dbReference type="InterPro" id="IPR036388">
    <property type="entry name" value="WH-like_DNA-bd_sf"/>
</dbReference>
<proteinExistence type="inferred from homology"/>
<keyword evidence="8" id="KW-1185">Reference proteome</keyword>
<dbReference type="InterPro" id="IPR013325">
    <property type="entry name" value="RNA_pol_sigma_r2"/>
</dbReference>
<evidence type="ECO:0000259" key="5">
    <source>
        <dbReference type="Pfam" id="PF04542"/>
    </source>
</evidence>
<dbReference type="Gene3D" id="1.10.10.10">
    <property type="entry name" value="Winged helix-like DNA-binding domain superfamily/Winged helix DNA-binding domain"/>
    <property type="match status" value="1"/>
</dbReference>
<evidence type="ECO:0000259" key="6">
    <source>
        <dbReference type="Pfam" id="PF08281"/>
    </source>
</evidence>
<dbReference type="Proteomes" id="UP000290191">
    <property type="component" value="Unassembled WGS sequence"/>
</dbReference>
<gene>
    <name evidence="7" type="ORF">CRV06_13595</name>
</gene>
<keyword evidence="2" id="KW-0805">Transcription regulation</keyword>
<evidence type="ECO:0000256" key="2">
    <source>
        <dbReference type="ARBA" id="ARBA00023015"/>
    </source>
</evidence>
<evidence type="ECO:0000256" key="3">
    <source>
        <dbReference type="ARBA" id="ARBA00023082"/>
    </source>
</evidence>
<keyword evidence="3" id="KW-0731">Sigma factor</keyword>
<dbReference type="InterPro" id="IPR007627">
    <property type="entry name" value="RNA_pol_sigma70_r2"/>
</dbReference>
<comment type="similarity">
    <text evidence="1">Belongs to the sigma-70 factor family. ECF subfamily.</text>
</comment>
<dbReference type="STRING" id="877500.GCA_000935065_01180"/>
<dbReference type="GO" id="GO:0006352">
    <property type="term" value="P:DNA-templated transcription initiation"/>
    <property type="evidence" value="ECO:0007669"/>
    <property type="project" value="InterPro"/>
</dbReference>
<dbReference type="InterPro" id="IPR013249">
    <property type="entry name" value="RNA_pol_sigma70_r4_t2"/>
</dbReference>
<dbReference type="InterPro" id="IPR039425">
    <property type="entry name" value="RNA_pol_sigma-70-like"/>
</dbReference>
<dbReference type="AlphaFoldDB" id="A0A4Q0XWQ9"/>
<feature type="domain" description="RNA polymerase sigma factor 70 region 4 type 2" evidence="6">
    <location>
        <begin position="97"/>
        <end position="147"/>
    </location>
</feature>
<keyword evidence="4" id="KW-0804">Transcription</keyword>
<dbReference type="InterPro" id="IPR014284">
    <property type="entry name" value="RNA_pol_sigma-70_dom"/>
</dbReference>
<dbReference type="GO" id="GO:0003677">
    <property type="term" value="F:DNA binding"/>
    <property type="evidence" value="ECO:0007669"/>
    <property type="project" value="InterPro"/>
</dbReference>
<organism evidence="7 8">
    <name type="scientific">Halarcobacter anaerophilus</name>
    <dbReference type="NCBI Taxonomy" id="877500"/>
    <lineage>
        <taxon>Bacteria</taxon>
        <taxon>Pseudomonadati</taxon>
        <taxon>Campylobacterota</taxon>
        <taxon>Epsilonproteobacteria</taxon>
        <taxon>Campylobacterales</taxon>
        <taxon>Arcobacteraceae</taxon>
        <taxon>Halarcobacter</taxon>
    </lineage>
</organism>
<dbReference type="OrthoDB" id="5365776at2"/>
<dbReference type="CDD" id="cd06171">
    <property type="entry name" value="Sigma70_r4"/>
    <property type="match status" value="1"/>
</dbReference>
<dbReference type="SUPFAM" id="SSF88659">
    <property type="entry name" value="Sigma3 and sigma4 domains of RNA polymerase sigma factors"/>
    <property type="match status" value="1"/>
</dbReference>
<dbReference type="Pfam" id="PF04542">
    <property type="entry name" value="Sigma70_r2"/>
    <property type="match status" value="1"/>
</dbReference>
<comment type="caution">
    <text evidence="7">The sequence shown here is derived from an EMBL/GenBank/DDBJ whole genome shotgun (WGS) entry which is preliminary data.</text>
</comment>
<evidence type="ECO:0000256" key="4">
    <source>
        <dbReference type="ARBA" id="ARBA00023163"/>
    </source>
</evidence>